<evidence type="ECO:0000256" key="4">
    <source>
        <dbReference type="ARBA" id="ARBA00022622"/>
    </source>
</evidence>
<reference evidence="12" key="1">
    <citation type="submission" date="2013-02" db="EMBL/GenBank/DDBJ databases">
        <authorList>
            <person name="Cross G.A.M."/>
            <person name="Kim H.-S."/>
            <person name="Wickstead B."/>
        </authorList>
    </citation>
    <scope>NUCLEOTIDE SEQUENCE</scope>
    <source>
        <strain evidence="12">Lister 427</strain>
    </source>
</reference>
<evidence type="ECO:0000256" key="8">
    <source>
        <dbReference type="SAM" id="MobiDB-lite"/>
    </source>
</evidence>
<keyword evidence="3" id="KW-1003">Cell membrane</keyword>
<evidence type="ECO:0000256" key="2">
    <source>
        <dbReference type="ARBA" id="ARBA00004609"/>
    </source>
</evidence>
<dbReference type="VEuPathDB" id="TriTrypDB:Tbg972.7.7550"/>
<dbReference type="Pfam" id="PF00913">
    <property type="entry name" value="Trypan_glycop"/>
    <property type="match status" value="1"/>
</dbReference>
<evidence type="ECO:0000256" key="5">
    <source>
        <dbReference type="ARBA" id="ARBA00023136"/>
    </source>
</evidence>
<comment type="subcellular location">
    <subcellularLocation>
        <location evidence="2">Cell membrane</location>
        <topology evidence="2">Lipid-anchor</topology>
        <topology evidence="2">GPI-anchor</topology>
    </subcellularLocation>
</comment>
<keyword evidence="7" id="KW-0449">Lipoprotein</keyword>
<feature type="domain" description="Trypanosome variant surface glycoprotein A-type N-terminal" evidence="10">
    <location>
        <begin position="14"/>
        <end position="377"/>
    </location>
</feature>
<feature type="signal peptide" evidence="9">
    <location>
        <begin position="1"/>
        <end position="25"/>
    </location>
</feature>
<accession>M4SXQ6</accession>
<dbReference type="InterPro" id="IPR027446">
    <property type="entry name" value="VSG_C_dom_sf"/>
</dbReference>
<evidence type="ECO:0000256" key="3">
    <source>
        <dbReference type="ARBA" id="ARBA00022475"/>
    </source>
</evidence>
<keyword evidence="6" id="KW-0325">Glycoprotein</keyword>
<evidence type="ECO:0000259" key="11">
    <source>
        <dbReference type="Pfam" id="PF10659"/>
    </source>
</evidence>
<proteinExistence type="predicted"/>
<dbReference type="VEuPathDB" id="TriTrypDB:Tb427_000031200"/>
<evidence type="ECO:0000259" key="10">
    <source>
        <dbReference type="Pfam" id="PF00913"/>
    </source>
</evidence>
<evidence type="ECO:0000313" key="12">
    <source>
        <dbReference type="EMBL" id="AGH60076.1"/>
    </source>
</evidence>
<feature type="compositionally biased region" description="Basic and acidic residues" evidence="8">
    <location>
        <begin position="464"/>
        <end position="473"/>
    </location>
</feature>
<dbReference type="VEuPathDB" id="TriTrypDB:Tb927.11.100"/>
<dbReference type="AlphaFoldDB" id="M4SXQ6"/>
<protein>
    <submittedName>
        <fullName evidence="12">Variant surface glycoprotein 1137</fullName>
    </submittedName>
</protein>
<keyword evidence="5" id="KW-0472">Membrane</keyword>
<evidence type="ECO:0000256" key="1">
    <source>
        <dbReference type="ARBA" id="ARBA00002523"/>
    </source>
</evidence>
<dbReference type="SUPFAM" id="SSF58087">
    <property type="entry name" value="Variant surface glycoprotein (N-terminal domain)"/>
    <property type="match status" value="1"/>
</dbReference>
<name>M4SXQ6_9TRYP</name>
<dbReference type="GO" id="GO:0098552">
    <property type="term" value="C:side of membrane"/>
    <property type="evidence" value="ECO:0007669"/>
    <property type="project" value="UniProtKB-KW"/>
</dbReference>
<dbReference type="GO" id="GO:0005886">
    <property type="term" value="C:plasma membrane"/>
    <property type="evidence" value="ECO:0007669"/>
    <property type="project" value="UniProtKB-SubCell"/>
</dbReference>
<feature type="compositionally biased region" description="Basic and acidic residues" evidence="8">
    <location>
        <begin position="424"/>
        <end position="436"/>
    </location>
</feature>
<dbReference type="Gene3D" id="3.90.150.10">
    <property type="entry name" value="Variant Surface Glycoprotein, subunit A domain 1"/>
    <property type="match status" value="1"/>
</dbReference>
<reference evidence="12" key="2">
    <citation type="journal article" date="2014" name="Mol. Biochem. Parasitol.">
        <title>Capturing the variant surface glycoprotein repertoire (the VSGnome) of Trypanosoma brucei Lister 427.</title>
        <authorList>
            <person name="Cross G.A."/>
            <person name="Kim H.S."/>
            <person name="Wickstead B."/>
        </authorList>
    </citation>
    <scope>NUCLEOTIDE SEQUENCE</scope>
    <source>
        <strain evidence="12">Lister 427</strain>
    </source>
</reference>
<dbReference type="InterPro" id="IPR019609">
    <property type="entry name" value="Variant_surf_glycoprt_trypan_C"/>
</dbReference>
<evidence type="ECO:0000256" key="6">
    <source>
        <dbReference type="ARBA" id="ARBA00023180"/>
    </source>
</evidence>
<keyword evidence="4" id="KW-0336">GPI-anchor</keyword>
<sequence length="473" mass="49781">MSGAAQVIRLLLTIALACLGQPATAAAHFGLVKLSWEPMCQLSEELDGAGGGVLDAADSNLASTQSMFRAEIRLRIYVAKNLGKKDTTKAEILRALIGWKASQAITHFKETDIKKIIDFTRHTAYLKGRLDETLHLLAQAREATTNGCLLTTGSTLATIQADDIGGVTCRRKLSNLAKAPYSPQHATTAGFANLRHDTSAGNAAAHQGGGGECKLLVAEHTQGFMTADAAAAAIELAGGCVTVPTSDATINLADLTTPTKIATANKHVWTAAFEAIKNTVVKGGAKYTNDTTKVAGNSDTELVARAILTGKTEAAGTDTENKVAKIFGDNQEVEIKRILGEVDSTPIPANIGGVPSATTLGAIIDELQLQAVLSHYTLQHAQHVSELTQQILKQGSSAEGANEAECDKHKDNKTCTQNKCKWDGTTEKDGKCKVDGSKVTTQTTAGGTGEETGGTTDKCGKHKKQEECKDGCR</sequence>
<feature type="chain" id="PRO_5004058547" evidence="9">
    <location>
        <begin position="26"/>
        <end position="473"/>
    </location>
</feature>
<feature type="region of interest" description="Disordered" evidence="8">
    <location>
        <begin position="424"/>
        <end position="473"/>
    </location>
</feature>
<dbReference type="Pfam" id="PF10659">
    <property type="entry name" value="Trypan_glycop_C"/>
    <property type="match status" value="1"/>
</dbReference>
<feature type="domain" description="Trypanosome variant surface glycoprotein C-terminal" evidence="11">
    <location>
        <begin position="406"/>
        <end position="470"/>
    </location>
</feature>
<dbReference type="EMBL" id="KC612645">
    <property type="protein sequence ID" value="AGH60076.1"/>
    <property type="molecule type" value="Genomic_DNA"/>
</dbReference>
<evidence type="ECO:0000256" key="9">
    <source>
        <dbReference type="SAM" id="SignalP"/>
    </source>
</evidence>
<dbReference type="GO" id="GO:0042783">
    <property type="term" value="P:symbiont-mediated evasion of host immune response"/>
    <property type="evidence" value="ECO:0007669"/>
    <property type="project" value="InterPro"/>
</dbReference>
<dbReference type="Gene3D" id="1.10.470.10">
    <property type="entry name" value="Variant Surface Glycoprotein, subunit A, domain 2"/>
    <property type="match status" value="1"/>
</dbReference>
<dbReference type="InterPro" id="IPR001812">
    <property type="entry name" value="Trypano_VSG_A_N_dom"/>
</dbReference>
<comment type="function">
    <text evidence="1">VSG forms a coat on the surface of the parasite. The trypanosome evades the immune response of the host by expressing a series of antigenically distinct VSGs from an estimated 1000 VSG genes.</text>
</comment>
<organism evidence="12">
    <name type="scientific">Trypanosoma brucei</name>
    <dbReference type="NCBI Taxonomy" id="5691"/>
    <lineage>
        <taxon>Eukaryota</taxon>
        <taxon>Discoba</taxon>
        <taxon>Euglenozoa</taxon>
        <taxon>Kinetoplastea</taxon>
        <taxon>Metakinetoplastina</taxon>
        <taxon>Trypanosomatida</taxon>
        <taxon>Trypanosomatidae</taxon>
        <taxon>Trypanosoma</taxon>
    </lineage>
</organism>
<dbReference type="SUPFAM" id="SSF118251">
    <property type="entry name" value="Variant surface glycoprotein MITAT 1.2, VSG 221, C-terminal domain"/>
    <property type="match status" value="1"/>
</dbReference>
<dbReference type="VEuPathDB" id="TriTrypDB:Tb1125.11.100"/>
<evidence type="ECO:0000256" key="7">
    <source>
        <dbReference type="ARBA" id="ARBA00023288"/>
    </source>
</evidence>
<keyword evidence="9" id="KW-0732">Signal</keyword>